<sequence length="68" mass="7803">YITSNAAPRNVYSTMLQKGFKKTDIKALFQSSGTFHTRKKNELQIAIVDEAHRLRKKSGMFQNQGEDQ</sequence>
<reference evidence="2" key="1">
    <citation type="submission" date="2013-12" db="EMBL/GenBank/DDBJ databases">
        <title>A Varibaculum cambriense genome reconstructed from a premature infant gut community with otherwise low bacterial novelty that shifts toward anaerobic metabolism during the third week of life.</title>
        <authorList>
            <person name="Brown C.T."/>
            <person name="Sharon I."/>
            <person name="Thomas B.C."/>
            <person name="Castelle C.J."/>
            <person name="Morowitz M.J."/>
            <person name="Banfield J.F."/>
        </authorList>
    </citation>
    <scope>NUCLEOTIDE SEQUENCE</scope>
</reference>
<feature type="non-terminal residue" evidence="2">
    <location>
        <position position="68"/>
    </location>
</feature>
<organism evidence="2">
    <name type="scientific">human gut metagenome</name>
    <dbReference type="NCBI Taxonomy" id="408170"/>
    <lineage>
        <taxon>unclassified sequences</taxon>
        <taxon>metagenomes</taxon>
        <taxon>organismal metagenomes</taxon>
    </lineage>
</organism>
<name>W1XQ87_9ZZZZ</name>
<accession>W1XQ87</accession>
<evidence type="ECO:0000259" key="1">
    <source>
        <dbReference type="Pfam" id="PF09848"/>
    </source>
</evidence>
<evidence type="ECO:0000313" key="2">
    <source>
        <dbReference type="EMBL" id="ETJ32548.1"/>
    </source>
</evidence>
<dbReference type="Pfam" id="PF09848">
    <property type="entry name" value="SLFN-g3_helicase"/>
    <property type="match status" value="1"/>
</dbReference>
<feature type="domain" description="Schlafen group 3-like DNA/RNA helicase" evidence="1">
    <location>
        <begin position="1"/>
        <end position="66"/>
    </location>
</feature>
<gene>
    <name evidence="2" type="ORF">Q604_UNBC12997G0001</name>
</gene>
<proteinExistence type="predicted"/>
<dbReference type="InterPro" id="IPR018647">
    <property type="entry name" value="SLFN_3-like_DNA/RNA_helicase"/>
</dbReference>
<dbReference type="EMBL" id="AZMM01012997">
    <property type="protein sequence ID" value="ETJ32548.1"/>
    <property type="molecule type" value="Genomic_DNA"/>
</dbReference>
<dbReference type="AlphaFoldDB" id="W1XQ87"/>
<comment type="caution">
    <text evidence="2">The sequence shown here is derived from an EMBL/GenBank/DDBJ whole genome shotgun (WGS) entry which is preliminary data.</text>
</comment>
<feature type="non-terminal residue" evidence="2">
    <location>
        <position position="1"/>
    </location>
</feature>
<protein>
    <recommendedName>
        <fullName evidence="1">Schlafen group 3-like DNA/RNA helicase domain-containing protein</fullName>
    </recommendedName>
</protein>